<evidence type="ECO:0000313" key="12">
    <source>
        <dbReference type="EMBL" id="KAH8985677.1"/>
    </source>
</evidence>
<dbReference type="Proteomes" id="UP001201163">
    <property type="component" value="Unassembled WGS sequence"/>
</dbReference>
<dbReference type="GO" id="GO:0003712">
    <property type="term" value="F:transcription coregulator activity"/>
    <property type="evidence" value="ECO:0007669"/>
    <property type="project" value="UniProtKB-UniRule"/>
</dbReference>
<dbReference type="EMBL" id="JAKELL010000061">
    <property type="protein sequence ID" value="KAH8985677.1"/>
    <property type="molecule type" value="Genomic_DNA"/>
</dbReference>
<evidence type="ECO:0000256" key="9">
    <source>
        <dbReference type="RuleBase" id="RU365082"/>
    </source>
</evidence>
<dbReference type="GO" id="GO:0006357">
    <property type="term" value="P:regulation of transcription by RNA polymerase II"/>
    <property type="evidence" value="ECO:0007669"/>
    <property type="project" value="InterPro"/>
</dbReference>
<reference evidence="12" key="1">
    <citation type="submission" date="2022-01" db="EMBL/GenBank/DDBJ databases">
        <title>Comparative genomics reveals a dynamic genome evolution in the ectomycorrhizal milk-cap (Lactarius) mushrooms.</title>
        <authorList>
            <consortium name="DOE Joint Genome Institute"/>
            <person name="Lebreton A."/>
            <person name="Tang N."/>
            <person name="Kuo A."/>
            <person name="LaButti K."/>
            <person name="Drula E."/>
            <person name="Barry K."/>
            <person name="Clum A."/>
            <person name="Lipzen A."/>
            <person name="Mousain D."/>
            <person name="Ng V."/>
            <person name="Wang R."/>
            <person name="Wang X."/>
            <person name="Dai Y."/>
            <person name="Henrissat B."/>
            <person name="Grigoriev I.V."/>
            <person name="Guerin-Laguette A."/>
            <person name="Yu F."/>
            <person name="Martin F.M."/>
        </authorList>
    </citation>
    <scope>NUCLEOTIDE SEQUENCE</scope>
    <source>
        <strain evidence="12">QP</strain>
    </source>
</reference>
<evidence type="ECO:0000256" key="6">
    <source>
        <dbReference type="ARBA" id="ARBA00023163"/>
    </source>
</evidence>
<evidence type="ECO:0000256" key="5">
    <source>
        <dbReference type="ARBA" id="ARBA00023159"/>
    </source>
</evidence>
<dbReference type="Pfam" id="PF08638">
    <property type="entry name" value="Med14"/>
    <property type="match status" value="1"/>
</dbReference>
<keyword evidence="6 9" id="KW-0804">Transcription</keyword>
<evidence type="ECO:0000256" key="10">
    <source>
        <dbReference type="SAM" id="MobiDB-lite"/>
    </source>
</evidence>
<evidence type="ECO:0000313" key="13">
    <source>
        <dbReference type="Proteomes" id="UP001201163"/>
    </source>
</evidence>
<accession>A0AAD4L9M5</accession>
<gene>
    <name evidence="12" type="ORF">EDB92DRAFT_1343572</name>
</gene>
<evidence type="ECO:0000256" key="2">
    <source>
        <dbReference type="ARBA" id="ARBA00007813"/>
    </source>
</evidence>
<keyword evidence="5 9" id="KW-0010">Activator</keyword>
<feature type="compositionally biased region" description="Pro residues" evidence="10">
    <location>
        <begin position="292"/>
        <end position="304"/>
    </location>
</feature>
<dbReference type="InterPro" id="IPR013947">
    <property type="entry name" value="Mediator_Med14"/>
</dbReference>
<dbReference type="GO" id="GO:0070847">
    <property type="term" value="C:core mediator complex"/>
    <property type="evidence" value="ECO:0007669"/>
    <property type="project" value="TreeGrafter"/>
</dbReference>
<feature type="region of interest" description="Disordered" evidence="10">
    <location>
        <begin position="292"/>
        <end position="312"/>
    </location>
</feature>
<comment type="caution">
    <text evidence="12">The sequence shown here is derived from an EMBL/GenBank/DDBJ whole genome shotgun (WGS) entry which is preliminary data.</text>
</comment>
<comment type="similarity">
    <text evidence="2 9">Belongs to the Mediator complex subunit 14 family.</text>
</comment>
<evidence type="ECO:0000256" key="1">
    <source>
        <dbReference type="ARBA" id="ARBA00004123"/>
    </source>
</evidence>
<evidence type="ECO:0000256" key="3">
    <source>
        <dbReference type="ARBA" id="ARBA00019619"/>
    </source>
</evidence>
<comment type="subunit">
    <text evidence="9">Component of the Mediator complex.</text>
</comment>
<dbReference type="AlphaFoldDB" id="A0AAD4L9M5"/>
<feature type="domain" description="Mediator complex subunit MED14 N-terminal" evidence="11">
    <location>
        <begin position="48"/>
        <end position="237"/>
    </location>
</feature>
<dbReference type="PANTHER" id="PTHR12809:SF2">
    <property type="entry name" value="MEDIATOR OF RNA POLYMERASE II TRANSCRIPTION SUBUNIT 14"/>
    <property type="match status" value="1"/>
</dbReference>
<dbReference type="GO" id="GO:0016592">
    <property type="term" value="C:mediator complex"/>
    <property type="evidence" value="ECO:0007669"/>
    <property type="project" value="UniProtKB-UniRule"/>
</dbReference>
<evidence type="ECO:0000256" key="4">
    <source>
        <dbReference type="ARBA" id="ARBA00023015"/>
    </source>
</evidence>
<evidence type="ECO:0000256" key="7">
    <source>
        <dbReference type="ARBA" id="ARBA00023242"/>
    </source>
</evidence>
<keyword evidence="7 9" id="KW-0539">Nucleus</keyword>
<keyword evidence="4 9" id="KW-0805">Transcription regulation</keyword>
<proteinExistence type="inferred from homology"/>
<name>A0AAD4L9M5_9AGAM</name>
<dbReference type="InterPro" id="IPR055122">
    <property type="entry name" value="Med14_N"/>
</dbReference>
<comment type="function">
    <text evidence="9">Component of the Mediator complex, a coactivator involved in the regulated transcription of nearly all RNA polymerase II-dependent genes. Mediator functions as a bridge to convey information from gene-specific regulatory proteins to the basal RNA polymerase II transcription machinery. Mediator is recruited to promoters by direct interactions with regulatory proteins and serves as a scaffold for the assembly of a functional preinitiation complex with RNA polymerase II and the general transcription factors.</text>
</comment>
<protein>
    <recommendedName>
        <fullName evidence="3 9">Mediator of RNA polymerase II transcription subunit 14</fullName>
    </recommendedName>
    <alternativeName>
        <fullName evidence="8 9">Mediator complex subunit 14</fullName>
    </alternativeName>
</protein>
<comment type="subcellular location">
    <subcellularLocation>
        <location evidence="1 9">Nucleus</location>
    </subcellularLocation>
</comment>
<dbReference type="PANTHER" id="PTHR12809">
    <property type="entry name" value="MEDIATOR COMPLEX SUBUNIT"/>
    <property type="match status" value="1"/>
</dbReference>
<evidence type="ECO:0000256" key="8">
    <source>
        <dbReference type="ARBA" id="ARBA00032007"/>
    </source>
</evidence>
<organism evidence="12 13">
    <name type="scientific">Lactarius akahatsu</name>
    <dbReference type="NCBI Taxonomy" id="416441"/>
    <lineage>
        <taxon>Eukaryota</taxon>
        <taxon>Fungi</taxon>
        <taxon>Dikarya</taxon>
        <taxon>Basidiomycota</taxon>
        <taxon>Agaricomycotina</taxon>
        <taxon>Agaricomycetes</taxon>
        <taxon>Russulales</taxon>
        <taxon>Russulaceae</taxon>
        <taxon>Lactarius</taxon>
    </lineage>
</organism>
<sequence length="1135" mass="126197">MSLNGTNLAASTSYPSPILDVLDPSLNGFDEPPIELLEAELPVVDDGQVPLSELVSRVVQACYAEMTEMAETLPSMSDSARKRKLADFVVAWKKQVVKLYAVTKWSRDADIVQKCMNITAFLMNQNRQFDEVIHGLTYARDSLDGARLRNHDLLTSLDVLTTGSYRRLPTIIKKSIIPPPRLTDDQVSKVLTDLETLTRFRLRMSEIVPIEMSNYRILDGRAWFTVPNLFEASICLRGGNQDDGWFFVHVEFLFTVGGDRTGMQEFPRKPTGVLKDHLTIEADNRLGCYLPMPEPEQPPDPNLPAPTERPRLPEDVVDAPLVRIYNFLQMMSMSYQLEILWYQAERLRSLGWGDFLKVEMSRDRKALSISYWIRQPPPRPPPPAARFQLPLLGGTLKIELRTTTDPIRGPRARILAELQDRAKLNGRRPSDTVEGTRWSVVWEPAPQALGIALTGNGGILAPEQLFVDAQDLDFERLIRTVIDTHTRAIFREFALRLQGNPVFSLPGAVKVVEEVAGLQALHVHLCADEIVVVTIEPRTGKISLRDTGDLGAAGRGPRFLAISEKLNENPTVLLLEALTRLRIKTIVELAEQKANYLGLQTFRQRNFSREEFIKFGVTVRGLLYIQLTPFPTHYLVLVVTDTDFRYVLISVKIVPDSMYQSLVMEDIGWLDVERICGRGREARALKIARESGFGPSAESSRFRLETQVLHELYTYCCARVAHTKVEKQLKRLNIPYSHVYPPFPTTAAVPVNTTAPPLPAVFGSLHSTLSHAIPALLIQSSDVLHDSAARDAAMPNIRVVPLAWWAPGANSKGPKIVTCVKLRHVQQLVGRRIATASTSRGVLRPSRRIVYDAHEAVVCFLSDEVDGCMDEFKEEWESVSKIVVIALVNMAKAKQWDDVRLLSFDLQTVEFTYASDYTLSISCKDQLLMGGSYCLQFGRLPVTTHDRHDDRPNPHAEAESFLHALLRQGRLADALPALVSILRDTVPVLEVLTRIPARAIPKAAGWWRVMFSPGSGASLSRGGVAQYALDFRVLTGSRVALLDASQSVFRNVAQPQQQEKPQLDAVGFRPIPGLARAITDAVAAGRGRGSVAGIDIGIVCGAADVVIVGEALWRSIAREQGMGGDVVVVKMEEGA</sequence>
<evidence type="ECO:0000259" key="11">
    <source>
        <dbReference type="Pfam" id="PF08638"/>
    </source>
</evidence>
<keyword evidence="13" id="KW-1185">Reference proteome</keyword>